<proteinExistence type="inferred from homology"/>
<comment type="subunit">
    <text evidence="6">Homodimer.</text>
</comment>
<protein>
    <recommendedName>
        <fullName evidence="6">FMN dependent NADH:quinone oxidoreductase</fullName>
        <ecNumber evidence="6">1.6.5.-</ecNumber>
    </recommendedName>
    <alternativeName>
        <fullName evidence="6">Azo-dye reductase</fullName>
    </alternativeName>
    <alternativeName>
        <fullName evidence="6">FMN-dependent NADH-azo compound oxidoreductase</fullName>
    </alternativeName>
    <alternativeName>
        <fullName evidence="6">FMN-dependent NADH-azoreductase</fullName>
        <ecNumber evidence="6">1.7.1.17</ecNumber>
    </alternativeName>
</protein>
<dbReference type="EC" id="1.7.1.17" evidence="6"/>
<comment type="catalytic activity">
    <reaction evidence="6">
        <text>2 a quinone + NADH + H(+) = 2 a 1,4-benzosemiquinone + NAD(+)</text>
        <dbReference type="Rhea" id="RHEA:65952"/>
        <dbReference type="ChEBI" id="CHEBI:15378"/>
        <dbReference type="ChEBI" id="CHEBI:57540"/>
        <dbReference type="ChEBI" id="CHEBI:57945"/>
        <dbReference type="ChEBI" id="CHEBI:132124"/>
        <dbReference type="ChEBI" id="CHEBI:134225"/>
    </reaction>
</comment>
<evidence type="ECO:0000256" key="4">
    <source>
        <dbReference type="ARBA" id="ARBA00023027"/>
    </source>
</evidence>
<keyword evidence="2 6" id="KW-0288">FMN</keyword>
<dbReference type="GO" id="GO:0010181">
    <property type="term" value="F:FMN binding"/>
    <property type="evidence" value="ECO:0007669"/>
    <property type="project" value="UniProtKB-UniRule"/>
</dbReference>
<dbReference type="InterPro" id="IPR029039">
    <property type="entry name" value="Flavoprotein-like_sf"/>
</dbReference>
<evidence type="ECO:0000256" key="5">
    <source>
        <dbReference type="ARBA" id="ARBA00048542"/>
    </source>
</evidence>
<evidence type="ECO:0000256" key="1">
    <source>
        <dbReference type="ARBA" id="ARBA00022630"/>
    </source>
</evidence>
<comment type="similarity">
    <text evidence="6">Belongs to the azoreductase type 1 family.</text>
</comment>
<dbReference type="Pfam" id="PF02525">
    <property type="entry name" value="Flavodoxin_2"/>
    <property type="match status" value="1"/>
</dbReference>
<dbReference type="GO" id="GO:0016652">
    <property type="term" value="F:oxidoreductase activity, acting on NAD(P)H as acceptor"/>
    <property type="evidence" value="ECO:0007669"/>
    <property type="project" value="UniProtKB-UniRule"/>
</dbReference>
<feature type="binding site" evidence="6">
    <location>
        <position position="10"/>
    </location>
    <ligand>
        <name>FMN</name>
        <dbReference type="ChEBI" id="CHEBI:58210"/>
    </ligand>
</feature>
<comment type="catalytic activity">
    <reaction evidence="5">
        <text>N,N-dimethyl-1,4-phenylenediamine + anthranilate + 2 NAD(+) = 2-(4-dimethylaminophenyl)diazenylbenzoate + 2 NADH + 2 H(+)</text>
        <dbReference type="Rhea" id="RHEA:55872"/>
        <dbReference type="ChEBI" id="CHEBI:15378"/>
        <dbReference type="ChEBI" id="CHEBI:15783"/>
        <dbReference type="ChEBI" id="CHEBI:16567"/>
        <dbReference type="ChEBI" id="CHEBI:57540"/>
        <dbReference type="ChEBI" id="CHEBI:57945"/>
        <dbReference type="ChEBI" id="CHEBI:71579"/>
        <dbReference type="EC" id="1.7.1.17"/>
    </reaction>
    <physiologicalReaction direction="right-to-left" evidence="5">
        <dbReference type="Rhea" id="RHEA:55874"/>
    </physiologicalReaction>
</comment>
<evidence type="ECO:0000256" key="3">
    <source>
        <dbReference type="ARBA" id="ARBA00023002"/>
    </source>
</evidence>
<comment type="cofactor">
    <cofactor evidence="6">
        <name>FMN</name>
        <dbReference type="ChEBI" id="CHEBI:58210"/>
    </cofactor>
    <text evidence="6">Binds 1 FMN per subunit.</text>
</comment>
<feature type="binding site" evidence="6">
    <location>
        <begin position="16"/>
        <end position="18"/>
    </location>
    <ligand>
        <name>FMN</name>
        <dbReference type="ChEBI" id="CHEBI:58210"/>
    </ligand>
</feature>
<dbReference type="InterPro" id="IPR050104">
    <property type="entry name" value="FMN-dep_NADH:Q_OxRdtase_AzoR1"/>
</dbReference>
<dbReference type="GO" id="GO:0016655">
    <property type="term" value="F:oxidoreductase activity, acting on NAD(P)H, quinone or similar compound as acceptor"/>
    <property type="evidence" value="ECO:0007669"/>
    <property type="project" value="InterPro"/>
</dbReference>
<dbReference type="InterPro" id="IPR023048">
    <property type="entry name" value="NADH:quinone_OxRdtase_FMN_depd"/>
</dbReference>
<comment type="function">
    <text evidence="6">Also exhibits azoreductase activity. Catalyzes the reductive cleavage of the azo bond in aromatic azo compounds to the corresponding amines.</text>
</comment>
<dbReference type="EC" id="1.6.5.-" evidence="6"/>
<dbReference type="Gene3D" id="3.40.50.360">
    <property type="match status" value="1"/>
</dbReference>
<evidence type="ECO:0000259" key="7">
    <source>
        <dbReference type="Pfam" id="PF02525"/>
    </source>
</evidence>
<keyword evidence="1 6" id="KW-0285">Flavoprotein</keyword>
<dbReference type="SUPFAM" id="SSF52218">
    <property type="entry name" value="Flavoproteins"/>
    <property type="match status" value="1"/>
</dbReference>
<keyword evidence="4 6" id="KW-0520">NAD</keyword>
<feature type="binding site" evidence="6">
    <location>
        <begin position="138"/>
        <end position="141"/>
    </location>
    <ligand>
        <name>FMN</name>
        <dbReference type="ChEBI" id="CHEBI:58210"/>
    </ligand>
</feature>
<comment type="caution">
    <text evidence="6">Lacks conserved residue(s) required for the propagation of feature annotation.</text>
</comment>
<dbReference type="RefSeq" id="WP_165767237.1">
    <property type="nucleotide sequence ID" value="NZ_CBCSCN010000003.1"/>
</dbReference>
<reference evidence="8 9" key="1">
    <citation type="submission" date="2017-03" db="EMBL/GenBank/DDBJ databases">
        <authorList>
            <person name="Afonso C.L."/>
            <person name="Miller P.J."/>
            <person name="Scott M.A."/>
            <person name="Spackman E."/>
            <person name="Goraichik I."/>
            <person name="Dimitrov K.M."/>
            <person name="Suarez D.L."/>
            <person name="Swayne D.E."/>
        </authorList>
    </citation>
    <scope>NUCLEOTIDE SEQUENCE [LARGE SCALE GENOMIC DNA]</scope>
    <source>
        <strain evidence="8">SB41UT1</strain>
    </source>
</reference>
<dbReference type="HAMAP" id="MF_01216">
    <property type="entry name" value="Azoreductase_type1"/>
    <property type="match status" value="1"/>
</dbReference>
<dbReference type="InterPro" id="IPR003680">
    <property type="entry name" value="Flavodoxin_fold"/>
</dbReference>
<dbReference type="AlphaFoldDB" id="A0A1X7AKA0"/>
<dbReference type="PANTHER" id="PTHR43741:SF2">
    <property type="entry name" value="FMN-DEPENDENT NADH:QUINONE OXIDOREDUCTASE"/>
    <property type="match status" value="1"/>
</dbReference>
<evidence type="ECO:0000313" key="8">
    <source>
        <dbReference type="EMBL" id="SMA47129.1"/>
    </source>
</evidence>
<evidence type="ECO:0000256" key="2">
    <source>
        <dbReference type="ARBA" id="ARBA00022643"/>
    </source>
</evidence>
<evidence type="ECO:0000256" key="6">
    <source>
        <dbReference type="HAMAP-Rule" id="MF_01216"/>
    </source>
</evidence>
<dbReference type="Proteomes" id="UP000196573">
    <property type="component" value="Unassembled WGS sequence"/>
</dbReference>
<dbReference type="PANTHER" id="PTHR43741">
    <property type="entry name" value="FMN-DEPENDENT NADH-AZOREDUCTASE 1"/>
    <property type="match status" value="1"/>
</dbReference>
<gene>
    <name evidence="8" type="primary">azoR_1</name>
    <name evidence="6" type="synonym">azoR</name>
    <name evidence="8" type="ORF">EHSB41UT_02323</name>
</gene>
<sequence length="190" mass="20775">MQKYLLINSSVRTEDSHSRRLSQQVLERLLPKNAADNEIVYRDLAAQALPHFSVETYAGFGGGETREARAASALSERLIEEVKNSHTLVIGAPVYNYAIPSTLKAWFDHITRAGVTFRYTENGPEGALAGRKAYIVLTSGGDAVEYISTQLKDMLGLIGITDITFVYGAGLDMPDSAQALQQVQEQIAVL</sequence>
<comment type="function">
    <text evidence="6">Quinone reductase that provides resistance to thiol-specific stress caused by electrophilic quinones.</text>
</comment>
<evidence type="ECO:0000313" key="9">
    <source>
        <dbReference type="Proteomes" id="UP000196573"/>
    </source>
</evidence>
<keyword evidence="9" id="KW-1185">Reference proteome</keyword>
<feature type="domain" description="Flavodoxin-like fold" evidence="7">
    <location>
        <begin position="3"/>
        <end position="188"/>
    </location>
</feature>
<organism evidence="8 9">
    <name type="scientific">Parendozoicomonas haliclonae</name>
    <dbReference type="NCBI Taxonomy" id="1960125"/>
    <lineage>
        <taxon>Bacteria</taxon>
        <taxon>Pseudomonadati</taxon>
        <taxon>Pseudomonadota</taxon>
        <taxon>Gammaproteobacteria</taxon>
        <taxon>Oceanospirillales</taxon>
        <taxon>Endozoicomonadaceae</taxon>
        <taxon>Parendozoicomonas</taxon>
    </lineage>
</organism>
<dbReference type="GO" id="GO:0009055">
    <property type="term" value="F:electron transfer activity"/>
    <property type="evidence" value="ECO:0007669"/>
    <property type="project" value="UniProtKB-UniRule"/>
</dbReference>
<dbReference type="EMBL" id="FWPT01000005">
    <property type="protein sequence ID" value="SMA47129.1"/>
    <property type="molecule type" value="Genomic_DNA"/>
</dbReference>
<accession>A0A1X7AKA0</accession>
<name>A0A1X7AKA0_9GAMM</name>
<keyword evidence="3 6" id="KW-0560">Oxidoreductase</keyword>